<accession>A0A1F6G1H4</accession>
<dbReference type="PANTHER" id="PTHR43415:SF3">
    <property type="entry name" value="GNAT-FAMILY ACETYLTRANSFERASE"/>
    <property type="match status" value="1"/>
</dbReference>
<feature type="domain" description="N-acetyltransferase" evidence="1">
    <location>
        <begin position="6"/>
        <end position="161"/>
    </location>
</feature>
<dbReference type="Pfam" id="PF13302">
    <property type="entry name" value="Acetyltransf_3"/>
    <property type="match status" value="1"/>
</dbReference>
<proteinExistence type="predicted"/>
<dbReference type="GO" id="GO:0016747">
    <property type="term" value="F:acyltransferase activity, transferring groups other than amino-acyl groups"/>
    <property type="evidence" value="ECO:0007669"/>
    <property type="project" value="InterPro"/>
</dbReference>
<organism evidence="2 3">
    <name type="scientific">Candidatus Kuenenbacteria bacterium RIFCSPLOWO2_12_FULL_42_13</name>
    <dbReference type="NCBI Taxonomy" id="1798565"/>
    <lineage>
        <taxon>Bacteria</taxon>
        <taxon>Candidatus Kueneniibacteriota</taxon>
    </lineage>
</organism>
<comment type="caution">
    <text evidence="2">The sequence shown here is derived from an EMBL/GenBank/DDBJ whole genome shotgun (WGS) entry which is preliminary data.</text>
</comment>
<protein>
    <recommendedName>
        <fullName evidence="1">N-acetyltransferase domain-containing protein</fullName>
    </recommendedName>
</protein>
<reference evidence="2 3" key="1">
    <citation type="journal article" date="2016" name="Nat. Commun.">
        <title>Thousands of microbial genomes shed light on interconnected biogeochemical processes in an aquifer system.</title>
        <authorList>
            <person name="Anantharaman K."/>
            <person name="Brown C.T."/>
            <person name="Hug L.A."/>
            <person name="Sharon I."/>
            <person name="Castelle C.J."/>
            <person name="Probst A.J."/>
            <person name="Thomas B.C."/>
            <person name="Singh A."/>
            <person name="Wilkins M.J."/>
            <person name="Karaoz U."/>
            <person name="Brodie E.L."/>
            <person name="Williams K.H."/>
            <person name="Hubbard S.S."/>
            <person name="Banfield J.F."/>
        </authorList>
    </citation>
    <scope>NUCLEOTIDE SEQUENCE [LARGE SCALE GENOMIC DNA]</scope>
</reference>
<dbReference type="SUPFAM" id="SSF55729">
    <property type="entry name" value="Acyl-CoA N-acyltransferases (Nat)"/>
    <property type="match status" value="1"/>
</dbReference>
<sequence length="168" mass="19726">MTSANIKLRKIRRADLKYFLKWWRDKELIKLTSGITEKSTKLLAGYFLDLLNNGKDRHYLILLHHKAIGHLAIMHKNKDLFEINIVIGEKEYWGKGYGELAIKQALRLAFGRLKYKKAYLEVRPDNKRAIMAYEKCGFVKNGIKKYPRNKYQPVVFKMVLSSQNKPIV</sequence>
<evidence type="ECO:0000259" key="1">
    <source>
        <dbReference type="PROSITE" id="PS51186"/>
    </source>
</evidence>
<dbReference type="AlphaFoldDB" id="A0A1F6G1H4"/>
<dbReference type="PROSITE" id="PS51186">
    <property type="entry name" value="GNAT"/>
    <property type="match status" value="1"/>
</dbReference>
<dbReference type="Proteomes" id="UP000177320">
    <property type="component" value="Unassembled WGS sequence"/>
</dbReference>
<evidence type="ECO:0000313" key="2">
    <source>
        <dbReference type="EMBL" id="OGG91956.1"/>
    </source>
</evidence>
<dbReference type="Gene3D" id="3.40.630.30">
    <property type="match status" value="1"/>
</dbReference>
<dbReference type="InterPro" id="IPR000182">
    <property type="entry name" value="GNAT_dom"/>
</dbReference>
<name>A0A1F6G1H4_9BACT</name>
<dbReference type="PANTHER" id="PTHR43415">
    <property type="entry name" value="SPERMIDINE N(1)-ACETYLTRANSFERASE"/>
    <property type="match status" value="1"/>
</dbReference>
<dbReference type="EMBL" id="MFNA01000031">
    <property type="protein sequence ID" value="OGG91956.1"/>
    <property type="molecule type" value="Genomic_DNA"/>
</dbReference>
<gene>
    <name evidence="2" type="ORF">A3H03_02265</name>
</gene>
<dbReference type="InterPro" id="IPR016181">
    <property type="entry name" value="Acyl_CoA_acyltransferase"/>
</dbReference>
<evidence type="ECO:0000313" key="3">
    <source>
        <dbReference type="Proteomes" id="UP000177320"/>
    </source>
</evidence>